<dbReference type="SUPFAM" id="SSF53850">
    <property type="entry name" value="Periplasmic binding protein-like II"/>
    <property type="match status" value="1"/>
</dbReference>
<keyword evidence="2" id="KW-0805">Transcription regulation</keyword>
<dbReference type="FunFam" id="3.40.190.290:FF:000001">
    <property type="entry name" value="Transcriptional regulator, LysR family"/>
    <property type="match status" value="1"/>
</dbReference>
<dbReference type="InterPro" id="IPR005119">
    <property type="entry name" value="LysR_subst-bd"/>
</dbReference>
<organism evidence="6">
    <name type="scientific">Pluralibacter gergoviae</name>
    <name type="common">Enterobacter gergoviae</name>
    <dbReference type="NCBI Taxonomy" id="61647"/>
    <lineage>
        <taxon>Bacteria</taxon>
        <taxon>Pseudomonadati</taxon>
        <taxon>Pseudomonadota</taxon>
        <taxon>Gammaproteobacteria</taxon>
        <taxon>Enterobacterales</taxon>
        <taxon>Enterobacteriaceae</taxon>
        <taxon>Pluralibacter</taxon>
    </lineage>
</organism>
<dbReference type="PANTHER" id="PTHR30537:SF5">
    <property type="entry name" value="HTH-TYPE TRANSCRIPTIONAL ACTIVATOR TTDR-RELATED"/>
    <property type="match status" value="1"/>
</dbReference>
<comment type="similarity">
    <text evidence="1">Belongs to the LysR transcriptional regulatory family.</text>
</comment>
<evidence type="ECO:0000259" key="5">
    <source>
        <dbReference type="PROSITE" id="PS50931"/>
    </source>
</evidence>
<dbReference type="GO" id="GO:0043565">
    <property type="term" value="F:sequence-specific DNA binding"/>
    <property type="evidence" value="ECO:0007669"/>
    <property type="project" value="TreeGrafter"/>
</dbReference>
<sequence length="302" mass="33920">MDMLASLQAFITVAEEGGFASAGRKLSLATSSVTRQVDALEKMLGTQLLTRSTRNVDLTAAGHIYFEHAIRIINDLEFANQEARDESGEPRGILRASLPVSFSRLHIAPLLTPFSQLYPLISLDLIFSDEIVDLVEKRLDLSVRLGRVESPNLIARKLLSQRRCVCASPDYLKRHGIPQVPEDLKEHNCMVFSYTSGKSKWYFTNNGQVIIDVKGSLKCNNSEILLEAALSGFGIALLPDWLVCRDIAEGRLIHLLSSWRPEVNEGEDDSAIYAIYHPTRRNTKKVKVFVEFLYEQLSRSLK</sequence>
<dbReference type="Pfam" id="PF03466">
    <property type="entry name" value="LysR_substrate"/>
    <property type="match status" value="1"/>
</dbReference>
<evidence type="ECO:0000256" key="4">
    <source>
        <dbReference type="ARBA" id="ARBA00023163"/>
    </source>
</evidence>
<dbReference type="Gene3D" id="3.40.190.290">
    <property type="match status" value="1"/>
</dbReference>
<evidence type="ECO:0000256" key="2">
    <source>
        <dbReference type="ARBA" id="ARBA00023015"/>
    </source>
</evidence>
<dbReference type="Gene3D" id="1.10.10.10">
    <property type="entry name" value="Winged helix-like DNA-binding domain superfamily/Winged helix DNA-binding domain"/>
    <property type="match status" value="1"/>
</dbReference>
<dbReference type="GO" id="GO:0006351">
    <property type="term" value="P:DNA-templated transcription"/>
    <property type="evidence" value="ECO:0007669"/>
    <property type="project" value="TreeGrafter"/>
</dbReference>
<dbReference type="InterPro" id="IPR036388">
    <property type="entry name" value="WH-like_DNA-bd_sf"/>
</dbReference>
<dbReference type="Pfam" id="PF00126">
    <property type="entry name" value="HTH_1"/>
    <property type="match status" value="1"/>
</dbReference>
<evidence type="ECO:0000256" key="1">
    <source>
        <dbReference type="ARBA" id="ARBA00009437"/>
    </source>
</evidence>
<dbReference type="EMBL" id="ABLOKC030000011">
    <property type="protein sequence ID" value="EML1471667.1"/>
    <property type="molecule type" value="Genomic_DNA"/>
</dbReference>
<dbReference type="SUPFAM" id="SSF46785">
    <property type="entry name" value="Winged helix' DNA-binding domain"/>
    <property type="match status" value="1"/>
</dbReference>
<dbReference type="AlphaFoldDB" id="A0AAI9DHP1"/>
<keyword evidence="3" id="KW-0238">DNA-binding</keyword>
<dbReference type="FunFam" id="1.10.10.10:FF:000001">
    <property type="entry name" value="LysR family transcriptional regulator"/>
    <property type="match status" value="1"/>
</dbReference>
<proteinExistence type="inferred from homology"/>
<evidence type="ECO:0000313" key="6">
    <source>
        <dbReference type="EMBL" id="EML1471667.1"/>
    </source>
</evidence>
<name>A0AAI9DHP1_PLUGE</name>
<dbReference type="CDD" id="cd08422">
    <property type="entry name" value="PBP2_CrgA_like"/>
    <property type="match status" value="1"/>
</dbReference>
<dbReference type="InterPro" id="IPR000847">
    <property type="entry name" value="LysR_HTH_N"/>
</dbReference>
<protein>
    <submittedName>
        <fullName evidence="6">LysR family transcriptional regulator</fullName>
    </submittedName>
</protein>
<accession>A0AAI9DHP1</accession>
<dbReference type="PANTHER" id="PTHR30537">
    <property type="entry name" value="HTH-TYPE TRANSCRIPTIONAL REGULATOR"/>
    <property type="match status" value="1"/>
</dbReference>
<dbReference type="InterPro" id="IPR058163">
    <property type="entry name" value="LysR-type_TF_proteobact-type"/>
</dbReference>
<dbReference type="GO" id="GO:0009891">
    <property type="term" value="P:positive regulation of biosynthetic process"/>
    <property type="evidence" value="ECO:0007669"/>
    <property type="project" value="UniProtKB-ARBA"/>
</dbReference>
<comment type="caution">
    <text evidence="6">The sequence shown here is derived from an EMBL/GenBank/DDBJ whole genome shotgun (WGS) entry which is preliminary data.</text>
</comment>
<dbReference type="InterPro" id="IPR036390">
    <property type="entry name" value="WH_DNA-bd_sf"/>
</dbReference>
<feature type="domain" description="HTH lysR-type" evidence="5">
    <location>
        <begin position="1"/>
        <end position="59"/>
    </location>
</feature>
<dbReference type="PROSITE" id="PS50931">
    <property type="entry name" value="HTH_LYSR"/>
    <property type="match status" value="1"/>
</dbReference>
<gene>
    <name evidence="6" type="ORF">QEG54_002401</name>
</gene>
<evidence type="ECO:0000256" key="3">
    <source>
        <dbReference type="ARBA" id="ARBA00023125"/>
    </source>
</evidence>
<dbReference type="GO" id="GO:0003700">
    <property type="term" value="F:DNA-binding transcription factor activity"/>
    <property type="evidence" value="ECO:0007669"/>
    <property type="project" value="InterPro"/>
</dbReference>
<reference evidence="6" key="1">
    <citation type="submission" date="2024-02" db="EMBL/GenBank/DDBJ databases">
        <authorList>
            <consortium name="Clinical and Environmental Microbiology Branch: Whole genome sequencing antimicrobial resistance pathogens in the healthcare setting"/>
        </authorList>
    </citation>
    <scope>NUCLEOTIDE SEQUENCE</scope>
    <source>
        <strain evidence="6">2021DK-00143</strain>
    </source>
</reference>
<keyword evidence="4" id="KW-0804">Transcription</keyword>